<comment type="caution">
    <text evidence="2">The sequence shown here is derived from an EMBL/GenBank/DDBJ whole genome shotgun (WGS) entry which is preliminary data.</text>
</comment>
<keyword evidence="2" id="KW-0418">Kinase</keyword>
<reference evidence="2 3" key="1">
    <citation type="journal article" date="2014" name="Genome Announc.">
        <title>Draft Genome Sequence of Marine Flavobacterium Jejuia pallidilutea Strain 11shimoA1 and Pigmentation Mutants.</title>
        <authorList>
            <person name="Takatani N."/>
            <person name="Nakanishi M."/>
            <person name="Meirelles P."/>
            <person name="Mino S."/>
            <person name="Suda W."/>
            <person name="Oshima K."/>
            <person name="Hattori M."/>
            <person name="Ohkuma M."/>
            <person name="Hosokawa M."/>
            <person name="Miyashita K."/>
            <person name="Thompson F.L."/>
            <person name="Niwa A."/>
            <person name="Sawabe T."/>
            <person name="Sawabe T."/>
        </authorList>
    </citation>
    <scope>NUCLEOTIDE SEQUENCE [LARGE SCALE GENOMIC DNA]</scope>
    <source>
        <strain evidence="3">JCM19302</strain>
    </source>
</reference>
<organism evidence="2 3">
    <name type="scientific">Jejuia pallidilutea</name>
    <dbReference type="NCBI Taxonomy" id="504487"/>
    <lineage>
        <taxon>Bacteria</taxon>
        <taxon>Pseudomonadati</taxon>
        <taxon>Bacteroidota</taxon>
        <taxon>Flavobacteriia</taxon>
        <taxon>Flavobacteriales</taxon>
        <taxon>Flavobacteriaceae</taxon>
        <taxon>Jejuia</taxon>
    </lineage>
</organism>
<protein>
    <submittedName>
        <fullName evidence="2">Fructokinase</fullName>
        <ecNumber evidence="2">2.7.1.4</ecNumber>
    </submittedName>
</protein>
<evidence type="ECO:0000313" key="2">
    <source>
        <dbReference type="EMBL" id="GAL69881.1"/>
    </source>
</evidence>
<dbReference type="AlphaFoldDB" id="A0A090VYW5"/>
<evidence type="ECO:0000259" key="1">
    <source>
        <dbReference type="Pfam" id="PF00294"/>
    </source>
</evidence>
<sequence length="70" mass="7461">MYYNSGYKIKVKDTVGAGDAFLASLISQLLRKENPQDAINFACGVGALVAQSEGANPKLSLKDINAFINP</sequence>
<keyword evidence="2" id="KW-0808">Transferase</keyword>
<dbReference type="SUPFAM" id="SSF53613">
    <property type="entry name" value="Ribokinase-like"/>
    <property type="match status" value="1"/>
</dbReference>
<dbReference type="Gene3D" id="3.40.1190.20">
    <property type="match status" value="1"/>
</dbReference>
<name>A0A090VYW5_9FLAO</name>
<feature type="domain" description="Carbohydrate kinase PfkB" evidence="1">
    <location>
        <begin position="5"/>
        <end position="57"/>
    </location>
</feature>
<dbReference type="InterPro" id="IPR011611">
    <property type="entry name" value="PfkB_dom"/>
</dbReference>
<dbReference type="InterPro" id="IPR029056">
    <property type="entry name" value="Ribokinase-like"/>
</dbReference>
<gene>
    <name evidence="2" type="ORF">JCM19302_776</name>
</gene>
<dbReference type="Pfam" id="PF00294">
    <property type="entry name" value="PfkB"/>
    <property type="match status" value="1"/>
</dbReference>
<dbReference type="EMBL" id="BBNS01000003">
    <property type="protein sequence ID" value="GAL69881.1"/>
    <property type="molecule type" value="Genomic_DNA"/>
</dbReference>
<dbReference type="Proteomes" id="UP000029646">
    <property type="component" value="Unassembled WGS sequence"/>
</dbReference>
<accession>A0A090VYW5</accession>
<dbReference type="GO" id="GO:0008865">
    <property type="term" value="F:fructokinase activity"/>
    <property type="evidence" value="ECO:0007669"/>
    <property type="project" value="UniProtKB-EC"/>
</dbReference>
<dbReference type="EC" id="2.7.1.4" evidence="2"/>
<proteinExistence type="predicted"/>
<evidence type="ECO:0000313" key="3">
    <source>
        <dbReference type="Proteomes" id="UP000029646"/>
    </source>
</evidence>